<dbReference type="EMBL" id="CM055101">
    <property type="protein sequence ID" value="KAJ7541763.1"/>
    <property type="molecule type" value="Genomic_DNA"/>
</dbReference>
<keyword evidence="2" id="KW-1185">Reference proteome</keyword>
<comment type="caution">
    <text evidence="1">The sequence shown here is derived from an EMBL/GenBank/DDBJ whole genome shotgun (WGS) entry which is preliminary data.</text>
</comment>
<gene>
    <name evidence="1" type="ORF">O6H91_10G075300</name>
</gene>
<accession>A0ACC2CIK8</accession>
<proteinExistence type="predicted"/>
<evidence type="ECO:0000313" key="1">
    <source>
        <dbReference type="EMBL" id="KAJ7541763.1"/>
    </source>
</evidence>
<reference evidence="2" key="1">
    <citation type="journal article" date="2024" name="Proc. Natl. Acad. Sci. U.S.A.">
        <title>Extraordinary preservation of gene collinearity over three hundred million years revealed in homosporous lycophytes.</title>
        <authorList>
            <person name="Li C."/>
            <person name="Wickell D."/>
            <person name="Kuo L.Y."/>
            <person name="Chen X."/>
            <person name="Nie B."/>
            <person name="Liao X."/>
            <person name="Peng D."/>
            <person name="Ji J."/>
            <person name="Jenkins J."/>
            <person name="Williams M."/>
            <person name="Shu S."/>
            <person name="Plott C."/>
            <person name="Barry K."/>
            <person name="Rajasekar S."/>
            <person name="Grimwood J."/>
            <person name="Han X."/>
            <person name="Sun S."/>
            <person name="Hou Z."/>
            <person name="He W."/>
            <person name="Dai G."/>
            <person name="Sun C."/>
            <person name="Schmutz J."/>
            <person name="Leebens-Mack J.H."/>
            <person name="Li F.W."/>
            <person name="Wang L."/>
        </authorList>
    </citation>
    <scope>NUCLEOTIDE SEQUENCE [LARGE SCALE GENOMIC DNA]</scope>
    <source>
        <strain evidence="2">cv. PW_Plant_1</strain>
    </source>
</reference>
<sequence length="106" mass="11797">MSKAKLSVSVCVCVCVCVRARAPYHNSIVQLFLLTLAFHNDMSKEKLSVSVCVCPRTCTCATNGSSIVLHITHKMLTEVMNVCTFLKAYLVGRFSKATHKTKRHLH</sequence>
<dbReference type="Proteomes" id="UP001162992">
    <property type="component" value="Chromosome 10"/>
</dbReference>
<name>A0ACC2CIK8_DIPCM</name>
<organism evidence="1 2">
    <name type="scientific">Diphasiastrum complanatum</name>
    <name type="common">Issler's clubmoss</name>
    <name type="synonym">Lycopodium complanatum</name>
    <dbReference type="NCBI Taxonomy" id="34168"/>
    <lineage>
        <taxon>Eukaryota</taxon>
        <taxon>Viridiplantae</taxon>
        <taxon>Streptophyta</taxon>
        <taxon>Embryophyta</taxon>
        <taxon>Tracheophyta</taxon>
        <taxon>Lycopodiopsida</taxon>
        <taxon>Lycopodiales</taxon>
        <taxon>Lycopodiaceae</taxon>
        <taxon>Lycopodioideae</taxon>
        <taxon>Diphasiastrum</taxon>
    </lineage>
</organism>
<protein>
    <submittedName>
        <fullName evidence="1">Uncharacterized protein</fullName>
    </submittedName>
</protein>
<evidence type="ECO:0000313" key="2">
    <source>
        <dbReference type="Proteomes" id="UP001162992"/>
    </source>
</evidence>